<proteinExistence type="predicted"/>
<organism evidence="1 2">
    <name type="scientific">Jimgerdemannia flammicorona</name>
    <dbReference type="NCBI Taxonomy" id="994334"/>
    <lineage>
        <taxon>Eukaryota</taxon>
        <taxon>Fungi</taxon>
        <taxon>Fungi incertae sedis</taxon>
        <taxon>Mucoromycota</taxon>
        <taxon>Mucoromycotina</taxon>
        <taxon>Endogonomycetes</taxon>
        <taxon>Endogonales</taxon>
        <taxon>Endogonaceae</taxon>
        <taxon>Jimgerdemannia</taxon>
    </lineage>
</organism>
<dbReference type="InterPro" id="IPR011009">
    <property type="entry name" value="Kinase-like_dom_sf"/>
</dbReference>
<keyword evidence="2" id="KW-1185">Reference proteome</keyword>
<dbReference type="SUPFAM" id="SSF56112">
    <property type="entry name" value="Protein kinase-like (PK-like)"/>
    <property type="match status" value="1"/>
</dbReference>
<dbReference type="Proteomes" id="UP000268093">
    <property type="component" value="Unassembled WGS sequence"/>
</dbReference>
<dbReference type="OrthoDB" id="2427446at2759"/>
<accession>A0A433CXC6</accession>
<reference evidence="1 2" key="1">
    <citation type="journal article" date="2018" name="New Phytol.">
        <title>Phylogenomics of Endogonaceae and evolution of mycorrhizas within Mucoromycota.</title>
        <authorList>
            <person name="Chang Y."/>
            <person name="Desiro A."/>
            <person name="Na H."/>
            <person name="Sandor L."/>
            <person name="Lipzen A."/>
            <person name="Clum A."/>
            <person name="Barry K."/>
            <person name="Grigoriev I.V."/>
            <person name="Martin F.M."/>
            <person name="Stajich J.E."/>
            <person name="Smith M.E."/>
            <person name="Bonito G."/>
            <person name="Spatafora J.W."/>
        </authorList>
    </citation>
    <scope>NUCLEOTIDE SEQUENCE [LARGE SCALE GENOMIC DNA]</scope>
    <source>
        <strain evidence="1 2">GMNB39</strain>
    </source>
</reference>
<dbReference type="EMBL" id="RBNI01011418">
    <property type="protein sequence ID" value="RUP43225.1"/>
    <property type="molecule type" value="Genomic_DNA"/>
</dbReference>
<dbReference type="Gene3D" id="3.30.200.20">
    <property type="entry name" value="Phosphorylase Kinase, domain 1"/>
    <property type="match status" value="1"/>
</dbReference>
<sequence length="102" mass="11988">MDWLQAAIDEKRIDYVDFNEEFHKPVFIARGGFGAIYRATSKKRGTKQYALNYCIYECDSLGHDTFVNELRLLRQVDDEDFVARCYGVSPQIWLEIDFLDHS</sequence>
<protein>
    <recommendedName>
        <fullName evidence="3">Protein kinase domain-containing protein</fullName>
    </recommendedName>
</protein>
<dbReference type="AlphaFoldDB" id="A0A433CXC6"/>
<evidence type="ECO:0008006" key="3">
    <source>
        <dbReference type="Google" id="ProtNLM"/>
    </source>
</evidence>
<evidence type="ECO:0000313" key="2">
    <source>
        <dbReference type="Proteomes" id="UP000268093"/>
    </source>
</evidence>
<evidence type="ECO:0000313" key="1">
    <source>
        <dbReference type="EMBL" id="RUP43225.1"/>
    </source>
</evidence>
<gene>
    <name evidence="1" type="ORF">BC936DRAFT_137453</name>
</gene>
<comment type="caution">
    <text evidence="1">The sequence shown here is derived from an EMBL/GenBank/DDBJ whole genome shotgun (WGS) entry which is preliminary data.</text>
</comment>
<name>A0A433CXC6_9FUNG</name>